<keyword evidence="2" id="KW-1185">Reference proteome</keyword>
<accession>A0A1I7TVX7</accession>
<dbReference type="InterPro" id="IPR000494">
    <property type="entry name" value="Rcpt_L-dom"/>
</dbReference>
<dbReference type="Gene3D" id="3.80.20.20">
    <property type="entry name" value="Receptor L-domain"/>
    <property type="match status" value="1"/>
</dbReference>
<dbReference type="InterPro" id="IPR036941">
    <property type="entry name" value="Rcpt_L-dom_sf"/>
</dbReference>
<dbReference type="SUPFAM" id="SSF52058">
    <property type="entry name" value="L domain-like"/>
    <property type="match status" value="2"/>
</dbReference>
<dbReference type="eggNOG" id="ENOG502TGVP">
    <property type="taxonomic scope" value="Eukaryota"/>
</dbReference>
<evidence type="ECO:0000313" key="3">
    <source>
        <dbReference type="WBParaSite" id="Csp11.Scaffold629.g12322.t1"/>
    </source>
</evidence>
<feature type="domain" description="Receptor L-domain" evidence="1">
    <location>
        <begin position="339"/>
        <end position="406"/>
    </location>
</feature>
<proteinExistence type="predicted"/>
<dbReference type="STRING" id="1561998.A0A1I7TVX7"/>
<reference evidence="3" key="1">
    <citation type="submission" date="2016-11" db="UniProtKB">
        <authorList>
            <consortium name="WormBaseParasite"/>
        </authorList>
    </citation>
    <scope>IDENTIFICATION</scope>
</reference>
<name>A0A1I7TVX7_9PELO</name>
<protein>
    <submittedName>
        <fullName evidence="3">Recep_L_domain domain-containing protein</fullName>
    </submittedName>
</protein>
<dbReference type="AlphaFoldDB" id="A0A1I7TVX7"/>
<dbReference type="WBParaSite" id="Csp11.Scaffold629.g12322.t1">
    <property type="protein sequence ID" value="Csp11.Scaffold629.g12322.t1"/>
    <property type="gene ID" value="Csp11.Scaffold629.g12322"/>
</dbReference>
<sequence>MSCLRLSKKIELFERFGIVSLQILDSCLHQKKVLIIDGRQPFDYVTNRKDIRFHPGDQIIYARIRYFTEEDHLKNLEKWFREMGYYNVMEVGDGSKTPETPEVTISGSISTFVLFPYVDRTVRDEKLGSKARYTLPIFYFRNNSGYDCDNRRVVSTIRRSIGPFAASSSRDCECGMFTSSDFFWTSCVAHRGLLEITGSPTEKERFRYRNIRHIRDGQLYIHDTKTVSNLNNLNNLEDVQCESKHNSKPKRELSAVRIGGSNIKLTNVTLPKLKYNDNCERLVSISGSEKTLPKYSESEWMKSNAAMNSVNINREDKKCKGYLGKTGQLAAEFTQQLDDCQTIEGNLIIDGSKYDPRKVFSALRNVQRITGNVFIRNIDEEHSTLLANIRYIDGNFIYDNNPSLKLIPLSLIHVNGTIKFTRVPQFCQSFLKIRSSVVAFRHKTIQSDCPSIAVNIFSDFEEKYGEVDTISDFGIAAIFAIFVCYMMPNVLFNQLKSLNFTRWRAVTDLDLRLKMDNTAYLDELSSDEEPDAMTWKRKTLMKNRLDGKDVEGGKLKREKEQYRKTRKGIKWTEKMGTLARTLKRRDSDSEFSGQDWLRRKQKRKRSRKFTEVDKTPFPELVRKKKWVGMSTGWEEIQKEHQEKEIAFIEELNKAIRDVINRTDADEVDVLYSIMERIQKRNEKGEVMVVSEYDELEAILEELEISIEKADVEKWNKLTKIREKLRAKALLAHCDEDLMKITDVEEEPVENPARLNAGVEDEEKRRDRMMFAKVIIETMHWRPPNERRVHYFRSTTKS</sequence>
<dbReference type="Pfam" id="PF01030">
    <property type="entry name" value="Recep_L_domain"/>
    <property type="match status" value="1"/>
</dbReference>
<evidence type="ECO:0000259" key="1">
    <source>
        <dbReference type="Pfam" id="PF01030"/>
    </source>
</evidence>
<dbReference type="Proteomes" id="UP000095282">
    <property type="component" value="Unplaced"/>
</dbReference>
<evidence type="ECO:0000313" key="2">
    <source>
        <dbReference type="Proteomes" id="UP000095282"/>
    </source>
</evidence>
<organism evidence="2 3">
    <name type="scientific">Caenorhabditis tropicalis</name>
    <dbReference type="NCBI Taxonomy" id="1561998"/>
    <lineage>
        <taxon>Eukaryota</taxon>
        <taxon>Metazoa</taxon>
        <taxon>Ecdysozoa</taxon>
        <taxon>Nematoda</taxon>
        <taxon>Chromadorea</taxon>
        <taxon>Rhabditida</taxon>
        <taxon>Rhabditina</taxon>
        <taxon>Rhabditomorpha</taxon>
        <taxon>Rhabditoidea</taxon>
        <taxon>Rhabditidae</taxon>
        <taxon>Peloderinae</taxon>
        <taxon>Caenorhabditis</taxon>
    </lineage>
</organism>